<keyword evidence="1" id="KW-0472">Membrane</keyword>
<dbReference type="Proteomes" id="UP000230292">
    <property type="component" value="Unassembled WGS sequence"/>
</dbReference>
<gene>
    <name evidence="2" type="ORF">COW24_02680</name>
</gene>
<evidence type="ECO:0000313" key="2">
    <source>
        <dbReference type="EMBL" id="PIW36956.1"/>
    </source>
</evidence>
<sequence>MKKSKATEKDIHHHLRMVSRLNTILAATGLLAVLVLVAWLKWSGVLTDSVTNSTSVNASVQTGAATPGVQDEPIDQDELTKDYKSELNNLLEGYAFEDASEASALSVKILDLTLPADFRVVQLETVIALDEVQQGQSDAAKERIKRLQTEYNWYLPDTAL</sequence>
<feature type="transmembrane region" description="Helical" evidence="1">
    <location>
        <begin position="21"/>
        <end position="42"/>
    </location>
</feature>
<dbReference type="AlphaFoldDB" id="A0A2M7H400"/>
<evidence type="ECO:0000313" key="3">
    <source>
        <dbReference type="Proteomes" id="UP000230292"/>
    </source>
</evidence>
<name>A0A2M7H400_9BACT</name>
<protein>
    <submittedName>
        <fullName evidence="2">Uncharacterized protein</fullName>
    </submittedName>
</protein>
<dbReference type="EMBL" id="PFGC01000035">
    <property type="protein sequence ID" value="PIW36956.1"/>
    <property type="molecule type" value="Genomic_DNA"/>
</dbReference>
<reference evidence="2 3" key="1">
    <citation type="submission" date="2017-09" db="EMBL/GenBank/DDBJ databases">
        <title>Depth-based differentiation of microbial function through sediment-hosted aquifers and enrichment of novel symbionts in the deep terrestrial subsurface.</title>
        <authorList>
            <person name="Probst A.J."/>
            <person name="Ladd B."/>
            <person name="Jarett J.K."/>
            <person name="Geller-Mcgrath D.E."/>
            <person name="Sieber C.M."/>
            <person name="Emerson J.B."/>
            <person name="Anantharaman K."/>
            <person name="Thomas B.C."/>
            <person name="Malmstrom R."/>
            <person name="Stieglmeier M."/>
            <person name="Klingl A."/>
            <person name="Woyke T."/>
            <person name="Ryan C.M."/>
            <person name="Banfield J.F."/>
        </authorList>
    </citation>
    <scope>NUCLEOTIDE SEQUENCE [LARGE SCALE GENOMIC DNA]</scope>
    <source>
        <strain evidence="2">CG15_BIG_FIL_POST_REV_8_21_14_020_45_12</strain>
    </source>
</reference>
<keyword evidence="1" id="KW-1133">Transmembrane helix</keyword>
<accession>A0A2M7H400</accession>
<keyword evidence="1" id="KW-0812">Transmembrane</keyword>
<proteinExistence type="predicted"/>
<evidence type="ECO:0000256" key="1">
    <source>
        <dbReference type="SAM" id="Phobius"/>
    </source>
</evidence>
<comment type="caution">
    <text evidence="2">The sequence shown here is derived from an EMBL/GenBank/DDBJ whole genome shotgun (WGS) entry which is preliminary data.</text>
</comment>
<organism evidence="2 3">
    <name type="scientific">Candidatus Kerfeldbacteria bacterium CG15_BIG_FIL_POST_REV_8_21_14_020_45_12</name>
    <dbReference type="NCBI Taxonomy" id="2014247"/>
    <lineage>
        <taxon>Bacteria</taxon>
        <taxon>Candidatus Kerfeldiibacteriota</taxon>
    </lineage>
</organism>